<evidence type="ECO:0008006" key="3">
    <source>
        <dbReference type="Google" id="ProtNLM"/>
    </source>
</evidence>
<dbReference type="Proteomes" id="UP000005332">
    <property type="component" value="Unassembled WGS sequence"/>
</dbReference>
<name>G4CYZ8_9ACTN</name>
<organism evidence="1 2">
    <name type="scientific">Cutibacterium avidum ATCC 25577</name>
    <dbReference type="NCBI Taxonomy" id="997355"/>
    <lineage>
        <taxon>Bacteria</taxon>
        <taxon>Bacillati</taxon>
        <taxon>Actinomycetota</taxon>
        <taxon>Actinomycetes</taxon>
        <taxon>Propionibacteriales</taxon>
        <taxon>Propionibacteriaceae</taxon>
        <taxon>Cutibacterium</taxon>
    </lineage>
</organism>
<evidence type="ECO:0000313" key="2">
    <source>
        <dbReference type="Proteomes" id="UP000005332"/>
    </source>
</evidence>
<keyword evidence="2" id="KW-1185">Reference proteome</keyword>
<dbReference type="HOGENOM" id="CLU_2539824_0_0_11"/>
<sequence>MTSSHLDVEAVADSLLSPQIVAAVLPETSTATVTRWCRDGRIPGARKLPSGRWIIPAAWVLDLVTPPESGRADADLWSSSPDE</sequence>
<gene>
    <name evidence="1" type="ORF">HMPREF9153_1670</name>
</gene>
<accession>G4CYZ8</accession>
<dbReference type="AlphaFoldDB" id="G4CYZ8"/>
<comment type="caution">
    <text evidence="1">The sequence shown here is derived from an EMBL/GenBank/DDBJ whole genome shotgun (WGS) entry which is preliminary data.</text>
</comment>
<proteinExistence type="predicted"/>
<reference evidence="1 2" key="1">
    <citation type="submission" date="2011-06" db="EMBL/GenBank/DDBJ databases">
        <authorList>
            <person name="Muzny D."/>
            <person name="Qin X."/>
            <person name="Deng J."/>
            <person name="Jiang H."/>
            <person name="Liu Y."/>
            <person name="Qu J."/>
            <person name="Song X.-Z."/>
            <person name="Zhang L."/>
            <person name="Thornton R."/>
            <person name="Coyle M."/>
            <person name="Francisco L."/>
            <person name="Jackson L."/>
            <person name="Javaid M."/>
            <person name="Korchina V."/>
            <person name="Kovar C."/>
            <person name="Mata R."/>
            <person name="Mathew T."/>
            <person name="Ngo R."/>
            <person name="Nguyen L."/>
            <person name="Nguyen N."/>
            <person name="Okwuonu G."/>
            <person name="Ongeri F."/>
            <person name="Pham C."/>
            <person name="Simmons D."/>
            <person name="Wilczek-Boney K."/>
            <person name="Hale W."/>
            <person name="Jakkamsetti A."/>
            <person name="Pham P."/>
            <person name="Ruth R."/>
            <person name="San Lucas F."/>
            <person name="Warren J."/>
            <person name="Zhang J."/>
            <person name="Zhao Z."/>
            <person name="Zhou C."/>
            <person name="Zhu D."/>
            <person name="Lee S."/>
            <person name="Bess C."/>
            <person name="Blankenburg K."/>
            <person name="Forbes L."/>
            <person name="Fu Q."/>
            <person name="Gubbala S."/>
            <person name="Hirani K."/>
            <person name="Jayaseelan J.C."/>
            <person name="Lara F."/>
            <person name="Munidasa M."/>
            <person name="Palculict T."/>
            <person name="Patil S."/>
            <person name="Pu L.-L."/>
            <person name="Saada N."/>
            <person name="Tang L."/>
            <person name="Weissenberger G."/>
            <person name="Zhu Y."/>
            <person name="Hemphill L."/>
            <person name="Shang Y."/>
            <person name="Youmans B."/>
            <person name="Ayvaz T."/>
            <person name="Ross M."/>
            <person name="Santibanez J."/>
            <person name="Aqrawi P."/>
            <person name="Gross S."/>
            <person name="Joshi V."/>
            <person name="Fowler G."/>
            <person name="Nazareth L."/>
            <person name="Reid J."/>
            <person name="Worley K."/>
            <person name="Petrosino J."/>
            <person name="Highlander S."/>
            <person name="Gibbs R."/>
        </authorList>
    </citation>
    <scope>NUCLEOTIDE SEQUENCE [LARGE SCALE GENOMIC DNA]</scope>
    <source>
        <strain evidence="1 2">ATCC 25577</strain>
    </source>
</reference>
<dbReference type="EMBL" id="AGBA01000015">
    <property type="protein sequence ID" value="EGY76717.1"/>
    <property type="molecule type" value="Genomic_DNA"/>
</dbReference>
<protein>
    <recommendedName>
        <fullName evidence="3">Helix-turn-helix domain-containing protein</fullName>
    </recommendedName>
</protein>
<evidence type="ECO:0000313" key="1">
    <source>
        <dbReference type="EMBL" id="EGY76717.1"/>
    </source>
</evidence>